<evidence type="ECO:0000256" key="9">
    <source>
        <dbReference type="ARBA" id="ARBA00023139"/>
    </source>
</evidence>
<evidence type="ECO:0000256" key="1">
    <source>
        <dbReference type="ARBA" id="ARBA00004459"/>
    </source>
</evidence>
<keyword evidence="7" id="KW-0653">Protein transport</keyword>
<dbReference type="InterPro" id="IPR029046">
    <property type="entry name" value="LolA/LolB/LppX"/>
</dbReference>
<evidence type="ECO:0000256" key="6">
    <source>
        <dbReference type="ARBA" id="ARBA00022729"/>
    </source>
</evidence>
<dbReference type="SUPFAM" id="SSF89392">
    <property type="entry name" value="Prokaryotic lipoproteins and lipoprotein localization factors"/>
    <property type="match status" value="1"/>
</dbReference>
<keyword evidence="8" id="KW-0472">Membrane</keyword>
<reference evidence="14 15" key="1">
    <citation type="submission" date="2017-04" db="EMBL/GenBank/DDBJ databases">
        <authorList>
            <person name="Afonso C.L."/>
            <person name="Miller P.J."/>
            <person name="Scott M.A."/>
            <person name="Spackman E."/>
            <person name="Goraichik I."/>
            <person name="Dimitrov K.M."/>
            <person name="Suarez D.L."/>
            <person name="Swayne D.E."/>
        </authorList>
    </citation>
    <scope>NUCLEOTIDE SEQUENCE [LARGE SCALE GENOMIC DNA]</scope>
    <source>
        <strain evidence="14 15">DSM 23236</strain>
    </source>
</reference>
<dbReference type="Proteomes" id="UP000192761">
    <property type="component" value="Unassembled WGS sequence"/>
</dbReference>
<organism evidence="14 15">
    <name type="scientific">Andreprevotia lacus DSM 23236</name>
    <dbReference type="NCBI Taxonomy" id="1121001"/>
    <lineage>
        <taxon>Bacteria</taxon>
        <taxon>Pseudomonadati</taxon>
        <taxon>Pseudomonadota</taxon>
        <taxon>Betaproteobacteria</taxon>
        <taxon>Neisseriales</taxon>
        <taxon>Chitinibacteraceae</taxon>
        <taxon>Andreprevotia</taxon>
    </lineage>
</organism>
<dbReference type="Pfam" id="PF03550">
    <property type="entry name" value="LolB"/>
    <property type="match status" value="1"/>
</dbReference>
<keyword evidence="10" id="KW-0143">Chaperone</keyword>
<keyword evidence="5" id="KW-0813">Transport</keyword>
<gene>
    <name evidence="14" type="ORF">SAMN02745857_02674</name>
</gene>
<evidence type="ECO:0000313" key="14">
    <source>
        <dbReference type="EMBL" id="SMC26979.1"/>
    </source>
</evidence>
<dbReference type="InterPro" id="IPR004565">
    <property type="entry name" value="OM_lipoprot_LolB"/>
</dbReference>
<evidence type="ECO:0000256" key="8">
    <source>
        <dbReference type="ARBA" id="ARBA00023136"/>
    </source>
</evidence>
<keyword evidence="12 14" id="KW-0449">Lipoprotein</keyword>
<dbReference type="CDD" id="cd16326">
    <property type="entry name" value="LolB"/>
    <property type="match status" value="1"/>
</dbReference>
<dbReference type="OrthoDB" id="5296388at2"/>
<evidence type="ECO:0000256" key="2">
    <source>
        <dbReference type="ARBA" id="ARBA00009696"/>
    </source>
</evidence>
<dbReference type="RefSeq" id="WP_084091305.1">
    <property type="nucleotide sequence ID" value="NZ_FWXD01000015.1"/>
</dbReference>
<feature type="signal peptide" evidence="13">
    <location>
        <begin position="1"/>
        <end position="22"/>
    </location>
</feature>
<evidence type="ECO:0000256" key="12">
    <source>
        <dbReference type="ARBA" id="ARBA00023288"/>
    </source>
</evidence>
<evidence type="ECO:0000256" key="4">
    <source>
        <dbReference type="ARBA" id="ARBA00016202"/>
    </source>
</evidence>
<comment type="subcellular location">
    <subcellularLocation>
        <location evidence="1">Cell outer membrane</location>
        <topology evidence="1">Lipid-anchor</topology>
    </subcellularLocation>
</comment>
<feature type="chain" id="PRO_5012686993" description="Outer-membrane lipoprotein LolB" evidence="13">
    <location>
        <begin position="23"/>
        <end position="177"/>
    </location>
</feature>
<evidence type="ECO:0000313" key="15">
    <source>
        <dbReference type="Proteomes" id="UP000192761"/>
    </source>
</evidence>
<proteinExistence type="inferred from homology"/>
<dbReference type="Gene3D" id="2.50.20.10">
    <property type="entry name" value="Lipoprotein localisation LolA/LolB/LppX"/>
    <property type="match status" value="1"/>
</dbReference>
<comment type="subunit">
    <text evidence="3">Monomer.</text>
</comment>
<protein>
    <recommendedName>
        <fullName evidence="4">Outer-membrane lipoprotein LolB</fullName>
    </recommendedName>
</protein>
<accession>A0A1W1XSN9</accession>
<evidence type="ECO:0000256" key="11">
    <source>
        <dbReference type="ARBA" id="ARBA00023237"/>
    </source>
</evidence>
<dbReference type="GO" id="GO:0015031">
    <property type="term" value="P:protein transport"/>
    <property type="evidence" value="ECO:0007669"/>
    <property type="project" value="UniProtKB-KW"/>
</dbReference>
<dbReference type="AlphaFoldDB" id="A0A1W1XSN9"/>
<comment type="similarity">
    <text evidence="2">Belongs to the LolB family.</text>
</comment>
<evidence type="ECO:0000256" key="3">
    <source>
        <dbReference type="ARBA" id="ARBA00011245"/>
    </source>
</evidence>
<evidence type="ECO:0000256" key="5">
    <source>
        <dbReference type="ARBA" id="ARBA00022448"/>
    </source>
</evidence>
<evidence type="ECO:0000256" key="7">
    <source>
        <dbReference type="ARBA" id="ARBA00022927"/>
    </source>
</evidence>
<sequence>MRRLLLAAAALLLAGCATPPPATHIDFAADGRLALRGELDGQKVAETASFRWRRSGEHAEIELGSALGETQARLAFDPQGAEFTDSKGNKLQASDAESLLQGATGYTIPVTPLRWWIEGRTAPDLPVSDDQTASDGSRRFAQAGWQVSFGVPAPQYPKLIQLKRDALDVRIAITEWP</sequence>
<dbReference type="GO" id="GO:0009279">
    <property type="term" value="C:cell outer membrane"/>
    <property type="evidence" value="ECO:0007669"/>
    <property type="project" value="UniProtKB-SubCell"/>
</dbReference>
<dbReference type="PROSITE" id="PS51257">
    <property type="entry name" value="PROKAR_LIPOPROTEIN"/>
    <property type="match status" value="1"/>
</dbReference>
<dbReference type="NCBIfam" id="TIGR00548">
    <property type="entry name" value="lolB"/>
    <property type="match status" value="1"/>
</dbReference>
<keyword evidence="6 13" id="KW-0732">Signal</keyword>
<name>A0A1W1XSN9_9NEIS</name>
<keyword evidence="11" id="KW-0998">Cell outer membrane</keyword>
<evidence type="ECO:0000256" key="10">
    <source>
        <dbReference type="ARBA" id="ARBA00023186"/>
    </source>
</evidence>
<dbReference type="STRING" id="1121001.SAMN02745857_02674"/>
<keyword evidence="9" id="KW-0564">Palmitate</keyword>
<evidence type="ECO:0000256" key="13">
    <source>
        <dbReference type="SAM" id="SignalP"/>
    </source>
</evidence>
<keyword evidence="15" id="KW-1185">Reference proteome</keyword>
<dbReference type="EMBL" id="FWXD01000015">
    <property type="protein sequence ID" value="SMC26979.1"/>
    <property type="molecule type" value="Genomic_DNA"/>
</dbReference>